<keyword evidence="2" id="KW-1185">Reference proteome</keyword>
<accession>A0A9W7CWJ3</accession>
<dbReference type="OrthoDB" id="110390at2759"/>
<reference evidence="1" key="1">
    <citation type="submission" date="2023-04" db="EMBL/GenBank/DDBJ databases">
        <title>Phytophthora fragariaefolia NBRC 109709.</title>
        <authorList>
            <person name="Ichikawa N."/>
            <person name="Sato H."/>
            <person name="Tonouchi N."/>
        </authorList>
    </citation>
    <scope>NUCLEOTIDE SEQUENCE</scope>
    <source>
        <strain evidence="1">NBRC 109709</strain>
    </source>
</reference>
<evidence type="ECO:0000313" key="2">
    <source>
        <dbReference type="Proteomes" id="UP001165121"/>
    </source>
</evidence>
<comment type="caution">
    <text evidence="1">The sequence shown here is derived from an EMBL/GenBank/DDBJ whole genome shotgun (WGS) entry which is preliminary data.</text>
</comment>
<gene>
    <name evidence="1" type="ORF">Pfra01_001593200</name>
</gene>
<protein>
    <submittedName>
        <fullName evidence="1">Unnamed protein product</fullName>
    </submittedName>
</protein>
<proteinExistence type="predicted"/>
<organism evidence="1 2">
    <name type="scientific">Phytophthora fragariaefolia</name>
    <dbReference type="NCBI Taxonomy" id="1490495"/>
    <lineage>
        <taxon>Eukaryota</taxon>
        <taxon>Sar</taxon>
        <taxon>Stramenopiles</taxon>
        <taxon>Oomycota</taxon>
        <taxon>Peronosporomycetes</taxon>
        <taxon>Peronosporales</taxon>
        <taxon>Peronosporaceae</taxon>
        <taxon>Phytophthora</taxon>
    </lineage>
</organism>
<evidence type="ECO:0000313" key="1">
    <source>
        <dbReference type="EMBL" id="GMF44989.1"/>
    </source>
</evidence>
<dbReference type="EMBL" id="BSXT01001757">
    <property type="protein sequence ID" value="GMF44989.1"/>
    <property type="molecule type" value="Genomic_DNA"/>
</dbReference>
<dbReference type="Proteomes" id="UP001165121">
    <property type="component" value="Unassembled WGS sequence"/>
</dbReference>
<sequence>MKTFATAYILIYHVDAAALDPHLPSRHKYGEPLTSCRNKTDPIDFVLEVGRGFRLLEDQIATDLIRKFPGEWQDNFGVYLNPSKHAPQREFLELDEANYETRLSKKAESKSKHLVWWSGIGKFAVDLNPSTWDEKCITAKKCPSH</sequence>
<name>A0A9W7CWJ3_9STRA</name>
<dbReference type="AlphaFoldDB" id="A0A9W7CWJ3"/>